<gene>
    <name evidence="2" type="ORF">JOB18_004282</name>
</gene>
<evidence type="ECO:0000313" key="3">
    <source>
        <dbReference type="Proteomes" id="UP000693946"/>
    </source>
</evidence>
<name>A0AAV6RU35_SOLSE</name>
<evidence type="ECO:0000313" key="2">
    <source>
        <dbReference type="EMBL" id="KAG7508153.1"/>
    </source>
</evidence>
<feature type="signal peptide" evidence="1">
    <location>
        <begin position="1"/>
        <end position="25"/>
    </location>
</feature>
<evidence type="ECO:0000256" key="1">
    <source>
        <dbReference type="SAM" id="SignalP"/>
    </source>
</evidence>
<reference evidence="2 3" key="1">
    <citation type="journal article" date="2021" name="Sci. Rep.">
        <title>Chromosome anchoring in Senegalese sole (Solea senegalensis) reveals sex-associated markers and genome rearrangements in flatfish.</title>
        <authorList>
            <person name="Guerrero-Cozar I."/>
            <person name="Gomez-Garrido J."/>
            <person name="Berbel C."/>
            <person name="Martinez-Blanch J.F."/>
            <person name="Alioto T."/>
            <person name="Claros M.G."/>
            <person name="Gagnaire P.A."/>
            <person name="Manchado M."/>
        </authorList>
    </citation>
    <scope>NUCLEOTIDE SEQUENCE [LARGE SCALE GENOMIC DNA]</scope>
    <source>
        <strain evidence="2">Sse05_10M</strain>
    </source>
</reference>
<keyword evidence="3" id="KW-1185">Reference proteome</keyword>
<dbReference type="AlphaFoldDB" id="A0AAV6RU35"/>
<accession>A0AAV6RU35</accession>
<proteinExistence type="predicted"/>
<dbReference type="Proteomes" id="UP000693946">
    <property type="component" value="Linkage Group LG17"/>
</dbReference>
<protein>
    <submittedName>
        <fullName evidence="2">Uncharacterized protein</fullName>
    </submittedName>
</protein>
<sequence length="182" mass="20070">MKLTADISKGLALLLCAYFTGLLQGSQKLKPVSVDRLRFACRIGDNNPGDRDLSPNPRQDKPLSPSDAIDETVALTHFESERAAGAELERSGSRLWLNSLFELSVQAIVTLQTIKCPTHTGYSVTPTLWPLGCTSRAAHRDKGSPSRLHANEDRACGCKVQAWYLHVRDVIAYFRSETSKEA</sequence>
<organism evidence="2 3">
    <name type="scientific">Solea senegalensis</name>
    <name type="common">Senegalese sole</name>
    <dbReference type="NCBI Taxonomy" id="28829"/>
    <lineage>
        <taxon>Eukaryota</taxon>
        <taxon>Metazoa</taxon>
        <taxon>Chordata</taxon>
        <taxon>Craniata</taxon>
        <taxon>Vertebrata</taxon>
        <taxon>Euteleostomi</taxon>
        <taxon>Actinopterygii</taxon>
        <taxon>Neopterygii</taxon>
        <taxon>Teleostei</taxon>
        <taxon>Neoteleostei</taxon>
        <taxon>Acanthomorphata</taxon>
        <taxon>Carangaria</taxon>
        <taxon>Pleuronectiformes</taxon>
        <taxon>Pleuronectoidei</taxon>
        <taxon>Soleidae</taxon>
        <taxon>Solea</taxon>
    </lineage>
</organism>
<feature type="chain" id="PRO_5043888091" evidence="1">
    <location>
        <begin position="26"/>
        <end position="182"/>
    </location>
</feature>
<dbReference type="EMBL" id="JAGKHQ010000009">
    <property type="protein sequence ID" value="KAG7508153.1"/>
    <property type="molecule type" value="Genomic_DNA"/>
</dbReference>
<comment type="caution">
    <text evidence="2">The sequence shown here is derived from an EMBL/GenBank/DDBJ whole genome shotgun (WGS) entry which is preliminary data.</text>
</comment>
<keyword evidence="1" id="KW-0732">Signal</keyword>